<dbReference type="GeneID" id="80004427"/>
<dbReference type="Proteomes" id="UP000827716">
    <property type="component" value="Segment"/>
</dbReference>
<protein>
    <submittedName>
        <fullName evidence="1">Holliday junction resolvase</fullName>
    </submittedName>
</protein>
<evidence type="ECO:0000313" key="1">
    <source>
        <dbReference type="EMBL" id="UDL16240.1"/>
    </source>
</evidence>
<dbReference type="KEGG" id="vg:80004427"/>
<dbReference type="RefSeq" id="YP_010750772.1">
    <property type="nucleotide sequence ID" value="NC_073362.1"/>
</dbReference>
<keyword evidence="2" id="KW-1185">Reference proteome</keyword>
<dbReference type="EMBL" id="OK040792">
    <property type="protein sequence ID" value="UDL16240.1"/>
    <property type="molecule type" value="Genomic_DNA"/>
</dbReference>
<dbReference type="InterPro" id="IPR011856">
    <property type="entry name" value="tRNA_endonuc-like_dom_sf"/>
</dbReference>
<sequence>MSANSDKGYRLERDTRDYLRGAGLSVVRPQHAGNHRDAGDIVGVEINGRPFLIECKNHARLDLGTWLREAVAKSQHDGGAGAVVVHKRRGVGDPGRQYATLELGDLVTLLLAATRPRS</sequence>
<reference evidence="1" key="1">
    <citation type="submission" date="2021-09" db="EMBL/GenBank/DDBJ databases">
        <authorList>
            <person name="Colton S."/>
            <person name="McKinney A."/>
            <person name="Ashley L."/>
            <person name="Annie C."/>
            <person name="Elissa F."/>
            <person name="Lindsey D."/>
            <person name="Brady H."/>
            <person name="Batt M.A."/>
            <person name="Denae B."/>
            <person name="Molloy S.D."/>
            <person name="Garlena R.A."/>
            <person name="Russell D.A."/>
            <person name="Jacobs-Sera D."/>
            <person name="Hatfull G.F."/>
        </authorList>
    </citation>
    <scope>NUCLEOTIDE SEQUENCE</scope>
</reference>
<evidence type="ECO:0000313" key="2">
    <source>
        <dbReference type="Proteomes" id="UP000827716"/>
    </source>
</evidence>
<accession>A0AAE8Y827</accession>
<proteinExistence type="predicted"/>
<organism evidence="1 2">
    <name type="scientific">Microbacterium phage Kozie</name>
    <dbReference type="NCBI Taxonomy" id="2885981"/>
    <lineage>
        <taxon>Viruses</taxon>
        <taxon>Duplodnaviria</taxon>
        <taxon>Heunggongvirae</taxon>
        <taxon>Uroviricota</taxon>
        <taxon>Caudoviricetes</taxon>
        <taxon>Kutznervirinae</taxon>
        <taxon>Kozievirus</taxon>
        <taxon>Kozievirus kozie</taxon>
    </lineage>
</organism>
<dbReference type="Gene3D" id="3.40.1350.10">
    <property type="match status" value="1"/>
</dbReference>
<name>A0AAE8Y827_9CAUD</name>
<gene>
    <name evidence="1" type="primary">44</name>
    <name evidence="1" type="ORF">SEA_KOZIE_44</name>
</gene>
<dbReference type="GO" id="GO:0003676">
    <property type="term" value="F:nucleic acid binding"/>
    <property type="evidence" value="ECO:0007669"/>
    <property type="project" value="InterPro"/>
</dbReference>